<dbReference type="OrthoDB" id="5304354at2759"/>
<name>A0A9P4WG00_9PLEO</name>
<gene>
    <name evidence="1" type="ORF">E8E12_001288</name>
</gene>
<accession>A0A9P4WG00</accession>
<reference evidence="1" key="1">
    <citation type="submission" date="2019-04" db="EMBL/GenBank/DDBJ databases">
        <title>Sequencing of skin fungus with MAO and IRED activity.</title>
        <authorList>
            <person name="Marsaioli A.J."/>
            <person name="Bonatto J.M.C."/>
            <person name="Reis Junior O."/>
        </authorList>
    </citation>
    <scope>NUCLEOTIDE SEQUENCE</scope>
    <source>
        <strain evidence="1">28M1</strain>
    </source>
</reference>
<organism evidence="1 2">
    <name type="scientific">Didymella heteroderae</name>
    <dbReference type="NCBI Taxonomy" id="1769908"/>
    <lineage>
        <taxon>Eukaryota</taxon>
        <taxon>Fungi</taxon>
        <taxon>Dikarya</taxon>
        <taxon>Ascomycota</taxon>
        <taxon>Pezizomycotina</taxon>
        <taxon>Dothideomycetes</taxon>
        <taxon>Pleosporomycetidae</taxon>
        <taxon>Pleosporales</taxon>
        <taxon>Pleosporineae</taxon>
        <taxon>Didymellaceae</taxon>
        <taxon>Didymella</taxon>
    </lineage>
</organism>
<comment type="caution">
    <text evidence="1">The sequence shown here is derived from an EMBL/GenBank/DDBJ whole genome shotgun (WGS) entry which is preliminary data.</text>
</comment>
<protein>
    <submittedName>
        <fullName evidence="1">Uncharacterized protein</fullName>
    </submittedName>
</protein>
<evidence type="ECO:0000313" key="1">
    <source>
        <dbReference type="EMBL" id="KAF3031324.1"/>
    </source>
</evidence>
<dbReference type="EMBL" id="SWKV01000162">
    <property type="protein sequence ID" value="KAF3031324.1"/>
    <property type="molecule type" value="Genomic_DNA"/>
</dbReference>
<proteinExistence type="predicted"/>
<sequence length="137" mass="15608">MSTWETECRAATGQRYEDDDFLQPTPGTLRRLAIATRLPQSLKALHLEEYPCHTPLAYYALSEFVQKIDGLLPNLKQLYLDDWGLEYLGNKGFLDLVAEKGLKYKALHNPFQLGTGITRDYDSACAYKNDSDEDVED</sequence>
<evidence type="ECO:0000313" key="2">
    <source>
        <dbReference type="Proteomes" id="UP000758155"/>
    </source>
</evidence>
<dbReference type="AlphaFoldDB" id="A0A9P4WG00"/>
<keyword evidence="2" id="KW-1185">Reference proteome</keyword>
<dbReference type="Proteomes" id="UP000758155">
    <property type="component" value="Unassembled WGS sequence"/>
</dbReference>